<dbReference type="AlphaFoldDB" id="A0A317XH92"/>
<dbReference type="EMBL" id="KZ819215">
    <property type="protein sequence ID" value="PWY97187.1"/>
    <property type="molecule type" value="Genomic_DNA"/>
</dbReference>
<name>A0A317XH92_9BASI</name>
<organism evidence="2 3">
    <name type="scientific">Testicularia cyperi</name>
    <dbReference type="NCBI Taxonomy" id="1882483"/>
    <lineage>
        <taxon>Eukaryota</taxon>
        <taxon>Fungi</taxon>
        <taxon>Dikarya</taxon>
        <taxon>Basidiomycota</taxon>
        <taxon>Ustilaginomycotina</taxon>
        <taxon>Ustilaginomycetes</taxon>
        <taxon>Ustilaginales</taxon>
        <taxon>Anthracoideaceae</taxon>
        <taxon>Testicularia</taxon>
    </lineage>
</organism>
<dbReference type="InParanoid" id="A0A317XH92"/>
<evidence type="ECO:0000313" key="2">
    <source>
        <dbReference type="EMBL" id="PWY97187.1"/>
    </source>
</evidence>
<reference evidence="2 3" key="1">
    <citation type="journal article" date="2018" name="Mol. Biol. Evol.">
        <title>Broad Genomic Sampling Reveals a Smut Pathogenic Ancestry of the Fungal Clade Ustilaginomycotina.</title>
        <authorList>
            <person name="Kijpornyongpan T."/>
            <person name="Mondo S.J."/>
            <person name="Barry K."/>
            <person name="Sandor L."/>
            <person name="Lee J."/>
            <person name="Lipzen A."/>
            <person name="Pangilinan J."/>
            <person name="LaButti K."/>
            <person name="Hainaut M."/>
            <person name="Henrissat B."/>
            <person name="Grigoriev I.V."/>
            <person name="Spatafora J.W."/>
            <person name="Aime M.C."/>
        </authorList>
    </citation>
    <scope>NUCLEOTIDE SEQUENCE [LARGE SCALE GENOMIC DNA]</scope>
    <source>
        <strain evidence="2 3">MCA 3645</strain>
    </source>
</reference>
<feature type="region of interest" description="Disordered" evidence="1">
    <location>
        <begin position="1"/>
        <end position="27"/>
    </location>
</feature>
<evidence type="ECO:0000313" key="3">
    <source>
        <dbReference type="Proteomes" id="UP000246740"/>
    </source>
</evidence>
<feature type="compositionally biased region" description="Basic and acidic residues" evidence="1">
    <location>
        <begin position="1"/>
        <end position="17"/>
    </location>
</feature>
<gene>
    <name evidence="2" type="ORF">BCV70DRAFT_70638</name>
</gene>
<accession>A0A317XH92</accession>
<sequence>MARIPDRFARPSHERRGPRLGLPADSQASTAGGWPLAWVTVASHCDGLSKPLVAQPGPMATLIAVLFERMPSVTRTDATHIVKLSRLLTRLGARHATKLYRSVRPPPLSVLAGSPPNQDHAVLWLAPALFRPSRPLSPIGSFPLHLASARGVYECVTALASDPSRISTLCSPILF</sequence>
<evidence type="ECO:0000256" key="1">
    <source>
        <dbReference type="SAM" id="MobiDB-lite"/>
    </source>
</evidence>
<keyword evidence="3" id="KW-1185">Reference proteome</keyword>
<protein>
    <submittedName>
        <fullName evidence="2">Uncharacterized protein</fullName>
    </submittedName>
</protein>
<proteinExistence type="predicted"/>
<dbReference type="Proteomes" id="UP000246740">
    <property type="component" value="Unassembled WGS sequence"/>
</dbReference>